<name>A0A3E2HEW6_SCYLI</name>
<keyword evidence="2" id="KW-0853">WD repeat</keyword>
<dbReference type="Gene3D" id="3.40.50.300">
    <property type="entry name" value="P-loop containing nucleotide triphosphate hydrolases"/>
    <property type="match status" value="2"/>
</dbReference>
<dbReference type="Gene3D" id="3.40.50.1820">
    <property type="entry name" value="alpha/beta hydrolase"/>
    <property type="match status" value="1"/>
</dbReference>
<feature type="compositionally biased region" description="Basic and acidic residues" evidence="3">
    <location>
        <begin position="1595"/>
        <end position="1608"/>
    </location>
</feature>
<feature type="repeat" description="WD" evidence="2">
    <location>
        <begin position="2490"/>
        <end position="2524"/>
    </location>
</feature>
<sequence>MWQRSRSRSRSRSRPREKGTSTSTSPHSSAHGLVPGGGGRHPPMPPPPSTTGLTVLYSPTTLRPSADIVFIHGLRGNSMKTWTYGPQLENFWPRDWLPNEPGLESTRIWTFGYDSDWLSLKSPTVTSIFDFADMLLFYLKYAIRESQENSIGEVPLIFVAHSMGGLVVKEAYIFGKDDLTYRELVRSTCAIIFMATPHRGADLAKVLRTTLRLLDPTASRKAYVNDLVRNSPLLQRVNMHFKNVASKMGLVSFYETIPTSLGLFRRMILDKDSSTMGCENELTVSLPADHRNVPRFSSTRDVKYISFLKVLTDLVTKYGQKSIPKTLSRIQAMLATKRAPEEDRAFYDGVREASSCRWILMDADFIKWSKDSNDPLHILWIYGRPGSGKSVLASFLIEYLSKTLEFHCQYFYFRYDDQAKISLDAMIRSIAYQAACQFPDFRQMLNAIAEDGSISHKVGARLLWDILISGRFAQIRCSRPVYWVIDAMDEISDTSLFLSLLTSPSLRRLPLRVAILSRREEPPDTSFNKFSSPIVINRVAMDPQYEDLKAYIVKETDIRGNNPELKQAVIDIISKESKGNFLWAREAIKEVRRCHTASQIYTSLKTLPIDLVTLYKRMVIRLSSSWGTGDRELARSILGLIACSRRPLALEEIQGAIWPDDISLDLKVSIRDICGDFIEIDNESRVMLAHDLVGRFLFDSPGHELSIKPATAHYTIFSSCINALSEFRQSPSFSRDIPKPFTLYAATFWHQHLLYSQEEFHKDAFSLLTRFFCSKSVMHWIYLVASHIDMETLIDASTVLTNWLSTAERRSDISNDIPMNSLEQWTEDLPRLVRVFGDRLVDCPNAIYDLTSPLCPSNSSIQKYGSNDPASSLTLTGFEYRDWDDADDSFAIAKDCGVFKIVSGGKYFAIATASMNSHVDIFRSTTNQKIHDFDNNEPIVAMQLSHSGSYLVTYGSNSTKIWDISSGCFTFRTPNPNDSLILDINFSADDDLIFTISDDGLVRYTKFSDPTGSWVDMFSTIPFNEQPSYGFSRELTCACFSPDSMLMAVAYNGCYLAVFEISSQSQIAARNCEDNNNRKNIYSISEIKQVTWIPGTKHVVGLYTNGNIFKWRPYHEEFKVVDIMAFDIQCSPDGKFLATKSSQDSLKFWDLHNFTLMQIIKVESGITDIRISRDGERVYIANGPLCVISKLAFLNPVNKPRNRNPGSMATKSTNIQEIPLLHYRFETLTALSICPKTSAYCTGDVSGCLKIGYRDRDRKSSFSTAGLHIKHIIWSDNGRYVAIADATTSVYILQIDCEKSKIEGISKPIVIKSRIQQLLFTKSGDQLLIVVSGRLILFSLSKQAIIKEHDFPDKSYLWMNHPQDNALIGISCSEVSIIPWNQFPDGSQISLIPAFIGVDPQKSYHPNSATRVTKVLTTPDASVLLMKITTFKGSEKGESQYAFMYARDLASTTAGAPEVSWYEIDTAIQDRISEPLGFINGSKKVGWITCSLWRPYRASIAVLVLRHIPTREPYQPTVTTAHKAGKFVSYYILPLYQYVSVNVFLNVMAEGKRKKFLGLLRRSRASSRESARSKDSDDRTGRLYLAPTSLPTRPKSSESKRDADTSSSAKDELWDEALRALGKSTEDGGLKAIIKEFARNDQGTTTKILASDIKVEMDNVIKNQQSDSSTHRVLEKTISILNRFVSVVDVAVSFDPVHAALPWAAIRTVLVTVTANGELKSQLIGGIANVTSLTLQCDTYCDIYLKSPSSTSQLSAKVVDKLKKAVVQAYTSSLLFLSFAIHRQRSWSRAVDAAFKLEDVHSYIRRVQESEDRLYKAADDCEKHCNHQNMDRVKQLQQLAIESHEITKDVKQLLVNQNEIVTKTYRKIILDKLSIAEGAEHDSHQNEAEGATCYKNTRVDLLKEIYKWADSLDSRCMFWLQGMAGTGKSTISRTVAYELAKKGVLGASFFFKRGRGDRGKATRFFTTIVTQLIRYVPDLALHVSKVVEENPNIGDKGLSIQFEKLIMEPLKKIDDDRRGSYTTVIIVVDALDECDPESDIMRIIGLLPQVKQFTSVHLKFFLTSRPEYPIDKQFKKIGGSYEDLILHEVHESVITHDISIFFKLELSKIRDDYNDGNEYCQLDLNWPDPTYLLVLVKRAVPLFIFAKTLCRFIEDRESGTPEEQLQKLLGDDIPGEDSKLYSTYLPILNQMLKKRTDSGVEDRSEEEKKPIIKEFREIVGTIVMLAAPLSIRSLASLIGLSEQKIAHRLSILRSVLDVPPGLNSDKPVKLLHLSFRDFLVGPRPKTQTTNPFWIDEQEAHKQIAGECLELLMKKKPLRKDICGVRLPGTPRERIEKQKIADSLPPEVQYACLYWVFHLKSSNHMIEDEDQIPVQQFLECHFLHWLEALSLLGRISESIRMIGELQSITEPEKGVKTMGFLQDARRFVLSFRSIIDLAPLQLYPSALVFAPEGSVVRKASERFIPDWIIQKPEMEQDWDPCLLTLECTSGVNLVAFSPDSKLLASGLIRGTIKIWDVATGEEIQTLQDSEDWVREQLIFSPNSKLVASRSQSGVDVWDAIMGHKISEFEKNSIEYWVDSVAWSPDGRILLAKARNYTDIDMDTDTDTDDDDNNNPIEIWDAEADRRVYQLDGDGFVQDVRETELSTNAPLIHVTDKSGDMRVLGMGAEQKVFQHLGIEVETIRAATLSADSKLGAVAIRPKDLFKPWHIEIWDVVAGQRSCTIGIPQTFGPAASVSHLTIAGHLVAGVVDSSTICVWDIDTGEIRQQFPHHLAGLNSVAFSVDSRLLASGSYDGTVRIWDATAPQLNPTVKAKLYGANYIAISPDRKLLQLDSRRSKIWDINSVREVQSLDDEHYISPNFEHVASYSPDKMLLEIRKRTTGERVREWTINSTKELDSIFWINARLVGTRVRRKPWNYEISQIWDVVEGQEVTGLFPPPIDNDFSEMTASADCTLLAVCFDDRIQIWDMTNRKSIHTLEHTYEHRTVPSTFSSDSKYFAYSSKHAVVVGDVASWQQLQRIEIRMIRNLSFDTTSTCLYTDLGTIALDFSSAYEPSKPRFKGYGISSDSVWITWNGENVLWLPPEYRSQTTIAMQSIVALACNSKPLLIFRFASEDEMPIA</sequence>
<dbReference type="Pfam" id="PF24883">
    <property type="entry name" value="NPHP3_N"/>
    <property type="match status" value="2"/>
</dbReference>
<evidence type="ECO:0000256" key="2">
    <source>
        <dbReference type="PROSITE-ProRule" id="PRU00221"/>
    </source>
</evidence>
<comment type="caution">
    <text evidence="6">The sequence shown here is derived from an EMBL/GenBank/DDBJ whole genome shotgun (WGS) entry which is preliminary data.</text>
</comment>
<dbReference type="PROSITE" id="PS50294">
    <property type="entry name" value="WD_REPEATS_REGION"/>
    <property type="match status" value="2"/>
</dbReference>
<feature type="non-terminal residue" evidence="6">
    <location>
        <position position="1"/>
    </location>
</feature>
<keyword evidence="7" id="KW-1185">Reference proteome</keyword>
<feature type="domain" description="Nephrocystin 3-like N-terminal" evidence="5">
    <location>
        <begin position="1904"/>
        <end position="2065"/>
    </location>
</feature>
<dbReference type="Pfam" id="PF22939">
    <property type="entry name" value="WHD_GPIID"/>
    <property type="match status" value="1"/>
</dbReference>
<dbReference type="InterPro" id="IPR015943">
    <property type="entry name" value="WD40/YVTN_repeat-like_dom_sf"/>
</dbReference>
<dbReference type="InterPro" id="IPR036322">
    <property type="entry name" value="WD40_repeat_dom_sf"/>
</dbReference>
<dbReference type="EMBL" id="NCSJ02000070">
    <property type="protein sequence ID" value="RFU31703.1"/>
    <property type="molecule type" value="Genomic_DNA"/>
</dbReference>
<keyword evidence="1" id="KW-0677">Repeat</keyword>
<feature type="repeat" description="WD" evidence="2">
    <location>
        <begin position="2767"/>
        <end position="2808"/>
    </location>
</feature>
<feature type="non-terminal residue" evidence="6">
    <location>
        <position position="3118"/>
    </location>
</feature>
<gene>
    <name evidence="6" type="ORF">B7463_g4630</name>
</gene>
<evidence type="ECO:0000259" key="5">
    <source>
        <dbReference type="Pfam" id="PF24883"/>
    </source>
</evidence>
<dbReference type="Proteomes" id="UP000258309">
    <property type="component" value="Unassembled WGS sequence"/>
</dbReference>
<dbReference type="InterPro" id="IPR029058">
    <property type="entry name" value="AB_hydrolase_fold"/>
</dbReference>
<reference evidence="6 7" key="1">
    <citation type="submission" date="2018-05" db="EMBL/GenBank/DDBJ databases">
        <title>Draft genome sequence of Scytalidium lignicola DSM 105466, a ubiquitous saprotrophic fungus.</title>
        <authorList>
            <person name="Buettner E."/>
            <person name="Gebauer A.M."/>
            <person name="Hofrichter M."/>
            <person name="Liers C."/>
            <person name="Kellner H."/>
        </authorList>
    </citation>
    <scope>NUCLEOTIDE SEQUENCE [LARGE SCALE GENOMIC DNA]</scope>
    <source>
        <strain evidence="6 7">DSM 105466</strain>
    </source>
</reference>
<dbReference type="SUPFAM" id="SSF50978">
    <property type="entry name" value="WD40 repeat-like"/>
    <property type="match status" value="2"/>
</dbReference>
<evidence type="ECO:0000313" key="7">
    <source>
        <dbReference type="Proteomes" id="UP000258309"/>
    </source>
</evidence>
<dbReference type="InterPro" id="IPR056884">
    <property type="entry name" value="NPHP3-like_N"/>
</dbReference>
<feature type="compositionally biased region" description="Low complexity" evidence="3">
    <location>
        <begin position="20"/>
        <end position="29"/>
    </location>
</feature>
<dbReference type="OrthoDB" id="194358at2759"/>
<feature type="compositionally biased region" description="Basic and acidic residues" evidence="3">
    <location>
        <begin position="1567"/>
        <end position="1581"/>
    </location>
</feature>
<dbReference type="PANTHER" id="PTHR10039">
    <property type="entry name" value="AMELOGENIN"/>
    <property type="match status" value="1"/>
</dbReference>
<dbReference type="InterPro" id="IPR027417">
    <property type="entry name" value="P-loop_NTPase"/>
</dbReference>
<dbReference type="SUPFAM" id="SSF101908">
    <property type="entry name" value="Putative isomerase YbhE"/>
    <property type="match status" value="1"/>
</dbReference>
<dbReference type="SMART" id="SM00320">
    <property type="entry name" value="WD40"/>
    <property type="match status" value="12"/>
</dbReference>
<feature type="compositionally biased region" description="Basic residues" evidence="3">
    <location>
        <begin position="1"/>
        <end position="13"/>
    </location>
</feature>
<dbReference type="SUPFAM" id="SSF53474">
    <property type="entry name" value="alpha/beta-Hydrolases"/>
    <property type="match status" value="1"/>
</dbReference>
<dbReference type="Pfam" id="PF00400">
    <property type="entry name" value="WD40"/>
    <property type="match status" value="2"/>
</dbReference>
<evidence type="ECO:0000259" key="4">
    <source>
        <dbReference type="Pfam" id="PF22939"/>
    </source>
</evidence>
<dbReference type="InterPro" id="IPR001680">
    <property type="entry name" value="WD40_rpt"/>
</dbReference>
<feature type="region of interest" description="Disordered" evidence="3">
    <location>
        <begin position="1"/>
        <end position="56"/>
    </location>
</feature>
<dbReference type="PROSITE" id="PS50082">
    <property type="entry name" value="WD_REPEATS_2"/>
    <property type="match status" value="2"/>
</dbReference>
<dbReference type="PANTHER" id="PTHR10039:SF16">
    <property type="entry name" value="GPI INOSITOL-DEACYLASE"/>
    <property type="match status" value="1"/>
</dbReference>
<feature type="domain" description="Nephrocystin 3-like N-terminal" evidence="5">
    <location>
        <begin position="355"/>
        <end position="518"/>
    </location>
</feature>
<evidence type="ECO:0000256" key="1">
    <source>
        <dbReference type="ARBA" id="ARBA00022737"/>
    </source>
</evidence>
<dbReference type="SUPFAM" id="SSF82171">
    <property type="entry name" value="DPP6 N-terminal domain-like"/>
    <property type="match status" value="1"/>
</dbReference>
<proteinExistence type="predicted"/>
<evidence type="ECO:0000256" key="3">
    <source>
        <dbReference type="SAM" id="MobiDB-lite"/>
    </source>
</evidence>
<dbReference type="Gene3D" id="2.130.10.10">
    <property type="entry name" value="YVTN repeat-like/Quinoprotein amine dehydrogenase"/>
    <property type="match status" value="5"/>
</dbReference>
<accession>A0A3E2HEW6</accession>
<organism evidence="6 7">
    <name type="scientific">Scytalidium lignicola</name>
    <name type="common">Hyphomycete</name>
    <dbReference type="NCBI Taxonomy" id="5539"/>
    <lineage>
        <taxon>Eukaryota</taxon>
        <taxon>Fungi</taxon>
        <taxon>Dikarya</taxon>
        <taxon>Ascomycota</taxon>
        <taxon>Pezizomycotina</taxon>
        <taxon>Leotiomycetes</taxon>
        <taxon>Leotiomycetes incertae sedis</taxon>
        <taxon>Scytalidium</taxon>
    </lineage>
</organism>
<feature type="domain" description="GPI inositol-deacylase winged helix" evidence="4">
    <location>
        <begin position="627"/>
        <end position="699"/>
    </location>
</feature>
<dbReference type="InterPro" id="IPR054471">
    <property type="entry name" value="GPIID_WHD"/>
</dbReference>
<protein>
    <submittedName>
        <fullName evidence="6">Uncharacterized protein</fullName>
    </submittedName>
</protein>
<feature type="region of interest" description="Disordered" evidence="3">
    <location>
        <begin position="1567"/>
        <end position="1608"/>
    </location>
</feature>
<dbReference type="SUPFAM" id="SSF52540">
    <property type="entry name" value="P-loop containing nucleoside triphosphate hydrolases"/>
    <property type="match status" value="2"/>
</dbReference>
<evidence type="ECO:0000313" key="6">
    <source>
        <dbReference type="EMBL" id="RFU31703.1"/>
    </source>
</evidence>